<evidence type="ECO:0000313" key="1">
    <source>
        <dbReference type="EMBL" id="AKH10458.1"/>
    </source>
</evidence>
<dbReference type="EMBL" id="CP011430">
    <property type="protein sequence ID" value="AKH10458.1"/>
    <property type="molecule type" value="Genomic_DNA"/>
</dbReference>
<dbReference type="EMBL" id="DAANTJ010000016">
    <property type="protein sequence ID" value="HAD1340662.1"/>
    <property type="molecule type" value="Genomic_DNA"/>
</dbReference>
<sequence>MDIMQAVKKIREGQAEVCRRKAWSVGVWAWPDNYSTTGWFCINGLQIREVDLSTADIIGNDWMVT</sequence>
<dbReference type="EMBL" id="DAANKK010000019">
    <property type="protein sequence ID" value="HAD0245534.1"/>
    <property type="molecule type" value="Genomic_DNA"/>
</dbReference>
<accession>A0A400DFX2</accession>
<evidence type="ECO:0000313" key="2">
    <source>
        <dbReference type="EMBL" id="HAD0245534.1"/>
    </source>
</evidence>
<organism evidence="1 4">
    <name type="scientific">Salmonella typhimurium</name>
    <dbReference type="NCBI Taxonomy" id="90371"/>
    <lineage>
        <taxon>Bacteria</taxon>
        <taxon>Pseudomonadati</taxon>
        <taxon>Pseudomonadota</taxon>
        <taxon>Gammaproteobacteria</taxon>
        <taxon>Enterobacterales</taxon>
        <taxon>Enterobacteriaceae</taxon>
        <taxon>Salmonella</taxon>
    </lineage>
</organism>
<reference evidence="2" key="2">
    <citation type="journal article" date="2018" name="Genome Biol.">
        <title>SKESA: strategic k-mer extension for scrupulous assemblies.</title>
        <authorList>
            <person name="Souvorov A."/>
            <person name="Agarwala R."/>
            <person name="Lipman D.J."/>
        </authorList>
    </citation>
    <scope>NUCLEOTIDE SEQUENCE</scope>
    <source>
        <strain evidence="3">SSI_AA367</strain>
        <strain evidence="2">Tha16</strain>
    </source>
</reference>
<evidence type="ECO:0000313" key="3">
    <source>
        <dbReference type="EMBL" id="HAD1340662.1"/>
    </source>
</evidence>
<dbReference type="RefSeq" id="WP_001548248.1">
    <property type="nucleotide sequence ID" value="NZ_CDJP01000284.1"/>
</dbReference>
<reference evidence="1 4" key="1">
    <citation type="journal article" date="2015" name="Genome Announc.">
        <title>Complete Genome Sequencing of a Multidrug-Resistant and Human-Invasive Salmonella enterica Serovar Typhimurium Strain of the Emerging Sequence Type 213 Genotype.</title>
        <authorList>
            <person name="Calva E."/>
            <person name="Silva C."/>
            <person name="Zaidi M.B."/>
            <person name="Sanchez-Flores A."/>
            <person name="Estrada K."/>
            <person name="Silva G.G."/>
            <person name="Soto-Jimenez L.M."/>
            <person name="Wiesner M."/>
            <person name="Fernandez-Mora M."/>
            <person name="Edwards R.A."/>
            <person name="Vinuesa P."/>
        </authorList>
    </citation>
    <scope>NUCLEOTIDE SEQUENCE [LARGE SCALE GENOMIC DNA]</scope>
    <source>
        <strain evidence="1 4">YU39</strain>
        <plasmid evidence="1 4">pYU39_89</plasmid>
    </source>
</reference>
<dbReference type="Proteomes" id="UP000034636">
    <property type="component" value="Plasmid pYU39_89"/>
</dbReference>
<evidence type="ECO:0000313" key="4">
    <source>
        <dbReference type="Proteomes" id="UP000034636"/>
    </source>
</evidence>
<accession>A0A0F7JGV7</accession>
<dbReference type="PATRIC" id="fig|59201.158.peg.5054"/>
<proteinExistence type="predicted"/>
<dbReference type="AlphaFoldDB" id="A0A0F7JGV7"/>
<gene>
    <name evidence="2" type="ORF">G0M00_12970</name>
    <name evidence="3" type="ORF">G0N78_18130</name>
    <name evidence="1" type="ORF">SE14_05127</name>
</gene>
<protein>
    <submittedName>
        <fullName evidence="1">Uncharacterized protein</fullName>
    </submittedName>
</protein>
<name>A0A0F7JGV7_SALTM</name>
<geneLocation type="plasmid" evidence="1 4">
    <name>pYU39_89</name>
</geneLocation>
<keyword evidence="1" id="KW-0614">Plasmid</keyword>
<reference evidence="2" key="3">
    <citation type="submission" date="2019-08" db="EMBL/GenBank/DDBJ databases">
        <authorList>
            <consortium name="NCBI Pathogen Detection Project"/>
        </authorList>
    </citation>
    <scope>NUCLEOTIDE SEQUENCE</scope>
    <source>
        <strain evidence="3">SSI_AA367</strain>
        <strain evidence="2">Tha16</strain>
    </source>
</reference>